<organism evidence="6 7">
    <name type="scientific">Sneathiella sedimenti</name>
    <dbReference type="NCBI Taxonomy" id="2816034"/>
    <lineage>
        <taxon>Bacteria</taxon>
        <taxon>Pseudomonadati</taxon>
        <taxon>Pseudomonadota</taxon>
        <taxon>Alphaproteobacteria</taxon>
        <taxon>Sneathiellales</taxon>
        <taxon>Sneathiellaceae</taxon>
        <taxon>Sneathiella</taxon>
    </lineage>
</organism>
<keyword evidence="7" id="KW-1185">Reference proteome</keyword>
<comment type="caution">
    <text evidence="6">The sequence shown here is derived from an EMBL/GenBank/DDBJ whole genome shotgun (WGS) entry which is preliminary data.</text>
</comment>
<evidence type="ECO:0000259" key="5">
    <source>
        <dbReference type="Pfam" id="PF00696"/>
    </source>
</evidence>
<protein>
    <recommendedName>
        <fullName evidence="4">Carbamate kinase</fullName>
    </recommendedName>
</protein>
<feature type="domain" description="Aspartate/glutamate/uridylate kinase" evidence="5">
    <location>
        <begin position="5"/>
        <end position="288"/>
    </location>
</feature>
<dbReference type="RefSeq" id="WP_207045136.1">
    <property type="nucleotide sequence ID" value="NZ_JAFLNC010000003.1"/>
</dbReference>
<keyword evidence="2 4" id="KW-0808">Transferase</keyword>
<accession>A0ABS3F616</accession>
<evidence type="ECO:0000256" key="2">
    <source>
        <dbReference type="ARBA" id="ARBA00022679"/>
    </source>
</evidence>
<dbReference type="GO" id="GO:0016301">
    <property type="term" value="F:kinase activity"/>
    <property type="evidence" value="ECO:0007669"/>
    <property type="project" value="UniProtKB-KW"/>
</dbReference>
<sequence>MTNNLAVVAIGGNALIPDAKNVSLNDQFAVVQKIAINIADMIEQGWNVLLTHGNGPQVGFIMRRSELSEKYVSKVSMDYAGADIQGAVGYMFCKALRNEFKRRGIKRDPIAIVTQTLVDRNDPAFSNPTKPIGSWYSKKEAEALAKKNGWSIIEDSGRGWRRVVPSPKPIDIIEVNSIRKLIADDFLVITLGGGGIPVIENVKGEIEGIEAVIDKDFSSALLAQDIGADMLILPTGVDRVSLGFNTPNERQIETMTVSEARAHCASGEFPAGSMKPKVTALADFVEHREGANGIITSLPLMGLALTGKAGTRIIRD</sequence>
<dbReference type="PANTHER" id="PTHR30409:SF1">
    <property type="entry name" value="CARBAMATE KINASE-RELATED"/>
    <property type="match status" value="1"/>
</dbReference>
<dbReference type="Gene3D" id="3.40.1160.10">
    <property type="entry name" value="Acetylglutamate kinase-like"/>
    <property type="match status" value="1"/>
</dbReference>
<dbReference type="PRINTS" id="PR01469">
    <property type="entry name" value="CARBMTKINASE"/>
</dbReference>
<dbReference type="InterPro" id="IPR036393">
    <property type="entry name" value="AceGlu_kinase-like_sf"/>
</dbReference>
<evidence type="ECO:0000313" key="7">
    <source>
        <dbReference type="Proteomes" id="UP000664761"/>
    </source>
</evidence>
<dbReference type="Proteomes" id="UP000664761">
    <property type="component" value="Unassembled WGS sequence"/>
</dbReference>
<keyword evidence="3 4" id="KW-0418">Kinase</keyword>
<dbReference type="PANTHER" id="PTHR30409">
    <property type="entry name" value="CARBAMATE KINASE"/>
    <property type="match status" value="1"/>
</dbReference>
<dbReference type="SUPFAM" id="SSF53633">
    <property type="entry name" value="Carbamate kinase-like"/>
    <property type="match status" value="1"/>
</dbReference>
<evidence type="ECO:0000313" key="6">
    <source>
        <dbReference type="EMBL" id="MBO0333966.1"/>
    </source>
</evidence>
<dbReference type="CDD" id="cd04235">
    <property type="entry name" value="AAK_CK"/>
    <property type="match status" value="1"/>
</dbReference>
<comment type="similarity">
    <text evidence="1 4">Belongs to the carbamate kinase family.</text>
</comment>
<dbReference type="EMBL" id="JAFLNC010000003">
    <property type="protein sequence ID" value="MBO0333966.1"/>
    <property type="molecule type" value="Genomic_DNA"/>
</dbReference>
<proteinExistence type="inferred from homology"/>
<evidence type="ECO:0000256" key="4">
    <source>
        <dbReference type="PIRNR" id="PIRNR000723"/>
    </source>
</evidence>
<name>A0ABS3F616_9PROT</name>
<dbReference type="NCBIfam" id="NF009007">
    <property type="entry name" value="PRK12352.1"/>
    <property type="match status" value="1"/>
</dbReference>
<dbReference type="PIRSF" id="PIRSF000723">
    <property type="entry name" value="Carbamate_kin"/>
    <property type="match status" value="1"/>
</dbReference>
<gene>
    <name evidence="6" type="ORF">J0X12_10085</name>
</gene>
<dbReference type="InterPro" id="IPR003964">
    <property type="entry name" value="Carb_kinase"/>
</dbReference>
<evidence type="ECO:0000256" key="3">
    <source>
        <dbReference type="ARBA" id="ARBA00022777"/>
    </source>
</evidence>
<dbReference type="InterPro" id="IPR001048">
    <property type="entry name" value="Asp/Glu/Uridylate_kinase"/>
</dbReference>
<dbReference type="Pfam" id="PF00696">
    <property type="entry name" value="AA_kinase"/>
    <property type="match status" value="1"/>
</dbReference>
<evidence type="ECO:0000256" key="1">
    <source>
        <dbReference type="ARBA" id="ARBA00011066"/>
    </source>
</evidence>
<reference evidence="6 7" key="1">
    <citation type="submission" date="2021-03" db="EMBL/GenBank/DDBJ databases">
        <title>Sneathiella sp. CAU 1612 isolated from Kang Won-do.</title>
        <authorList>
            <person name="Kim W."/>
        </authorList>
    </citation>
    <scope>NUCLEOTIDE SEQUENCE [LARGE SCALE GENOMIC DNA]</scope>
    <source>
        <strain evidence="6 7">CAU 1612</strain>
    </source>
</reference>